<evidence type="ECO:0000313" key="3">
    <source>
        <dbReference type="Proteomes" id="UP001501047"/>
    </source>
</evidence>
<reference evidence="2 3" key="1">
    <citation type="journal article" date="2019" name="Int. J. Syst. Evol. Microbiol.">
        <title>The Global Catalogue of Microorganisms (GCM) 10K type strain sequencing project: providing services to taxonomists for standard genome sequencing and annotation.</title>
        <authorList>
            <consortium name="The Broad Institute Genomics Platform"/>
            <consortium name="The Broad Institute Genome Sequencing Center for Infectious Disease"/>
            <person name="Wu L."/>
            <person name="Ma J."/>
        </authorList>
    </citation>
    <scope>NUCLEOTIDE SEQUENCE [LARGE SCALE GENOMIC DNA]</scope>
    <source>
        <strain evidence="2 3">JCM 1417</strain>
    </source>
</reference>
<gene>
    <name evidence="2" type="ORF">GCM10008908_12310</name>
</gene>
<keyword evidence="3" id="KW-1185">Reference proteome</keyword>
<dbReference type="Proteomes" id="UP001501047">
    <property type="component" value="Unassembled WGS sequence"/>
</dbReference>
<comment type="caution">
    <text evidence="2">The sequence shown here is derived from an EMBL/GenBank/DDBJ whole genome shotgun (WGS) entry which is preliminary data.</text>
</comment>
<name>A0ABN1KL18_CLOSU</name>
<evidence type="ECO:0000313" key="2">
    <source>
        <dbReference type="EMBL" id="GAA0770064.1"/>
    </source>
</evidence>
<feature type="signal peptide" evidence="1">
    <location>
        <begin position="1"/>
        <end position="26"/>
    </location>
</feature>
<evidence type="ECO:0000256" key="1">
    <source>
        <dbReference type="SAM" id="SignalP"/>
    </source>
</evidence>
<accession>A0ABN1KL18</accession>
<feature type="chain" id="PRO_5047081943" evidence="1">
    <location>
        <begin position="27"/>
        <end position="108"/>
    </location>
</feature>
<proteinExistence type="predicted"/>
<organism evidence="2 3">
    <name type="scientific">Clostridium subterminale</name>
    <dbReference type="NCBI Taxonomy" id="1550"/>
    <lineage>
        <taxon>Bacteria</taxon>
        <taxon>Bacillati</taxon>
        <taxon>Bacillota</taxon>
        <taxon>Clostridia</taxon>
        <taxon>Eubacteriales</taxon>
        <taxon>Clostridiaceae</taxon>
        <taxon>Clostridium</taxon>
    </lineage>
</organism>
<sequence>MKKFTIILLILVTLIFSTSITTPAFAENLFKEGFYRISDFNPSKDGFYYVENVSSDGVYVIIFNENLIATQVLYLEPKSRKYNLVPLKPEHRIIIVGNGQVYIDTGIQ</sequence>
<keyword evidence="1" id="KW-0732">Signal</keyword>
<dbReference type="RefSeq" id="WP_343824669.1">
    <property type="nucleotide sequence ID" value="NZ_BAAACI010000002.1"/>
</dbReference>
<protein>
    <submittedName>
        <fullName evidence="2">Uncharacterized protein</fullName>
    </submittedName>
</protein>
<dbReference type="EMBL" id="BAAACI010000002">
    <property type="protein sequence ID" value="GAA0770064.1"/>
    <property type="molecule type" value="Genomic_DNA"/>
</dbReference>